<evidence type="ECO:0000313" key="10">
    <source>
        <dbReference type="EMBL" id="SPD86310.1"/>
    </source>
</evidence>
<evidence type="ECO:0000313" key="11">
    <source>
        <dbReference type="Proteomes" id="UP000238164"/>
    </source>
</evidence>
<accession>A0A2N9JFG5</accession>
<gene>
    <name evidence="10" type="ORF">MPLG2_1274</name>
</gene>
<feature type="transmembrane region" description="Helical" evidence="8">
    <location>
        <begin position="371"/>
        <end position="394"/>
    </location>
</feature>
<dbReference type="Gene3D" id="3.90.550.10">
    <property type="entry name" value="Spore Coat Polysaccharide Biosynthesis Protein SpsA, Chain A"/>
    <property type="match status" value="1"/>
</dbReference>
<keyword evidence="2" id="KW-0328">Glycosyltransferase</keyword>
<dbReference type="Pfam" id="PF13632">
    <property type="entry name" value="Glyco_trans_2_3"/>
    <property type="match status" value="1"/>
</dbReference>
<evidence type="ECO:0000256" key="3">
    <source>
        <dbReference type="ARBA" id="ARBA00022679"/>
    </source>
</evidence>
<keyword evidence="11" id="KW-1185">Reference proteome</keyword>
<evidence type="ECO:0000256" key="7">
    <source>
        <dbReference type="SAM" id="MobiDB-lite"/>
    </source>
</evidence>
<keyword evidence="3 10" id="KW-0808">Transferase</keyword>
<protein>
    <submittedName>
        <fullName evidence="10">Glycosyl transferase family 2</fullName>
    </submittedName>
</protein>
<feature type="transmembrane region" description="Helical" evidence="8">
    <location>
        <begin position="414"/>
        <end position="435"/>
    </location>
</feature>
<evidence type="ECO:0000256" key="5">
    <source>
        <dbReference type="ARBA" id="ARBA00022989"/>
    </source>
</evidence>
<dbReference type="PANTHER" id="PTHR43867:SF2">
    <property type="entry name" value="CELLULOSE SYNTHASE CATALYTIC SUBUNIT A [UDP-FORMING]"/>
    <property type="match status" value="1"/>
</dbReference>
<reference evidence="10 11" key="1">
    <citation type="submission" date="2018-02" db="EMBL/GenBank/DDBJ databases">
        <authorList>
            <person name="Cohen D.B."/>
            <person name="Kent A.D."/>
        </authorList>
    </citation>
    <scope>NUCLEOTIDE SEQUENCE [LARGE SCALE GENOMIC DNA]</scope>
    <source>
        <strain evidence="10">1</strain>
    </source>
</reference>
<sequence>MSTPIITNDFAPVDGLVPESRRARTKNPYTPVMLAVSIAATIGILAYAWFLLNPANRGDLLPWAMVIVAEVILIFHALMAMWAILAGAKDPRTFAFHDAQRALYDPAVNERLGVTDDPTQWPLHLDGDAVTADLLITVYGEPIDVIRRTAEAAKAVRGAHQTWILDDGKSDAVRDLAAGLRIGYIRRLTNHGAKAGNVNNALTVAKGDYFVILDADFVPRPEFLEETLPFMVDSNVAFVQTPQTYGNMHNIISRGAGYMQSMFYRFIQPGRTQFNAAFCVGTNVLFRRAAVLDIGGMYTQSKSEDVWTSLMLHERGWKSIFIPKTLAVGDAPETIEAYTKQQQRWATGGFEILFTHNPFNPKRKLTLDQRFMYFVTATFYLTGIAPGILLFVPALEVFFDLHPVNLQVDVFTWFLFYAGFYVLQILLAALTLGTFRWEVLLLAANSFPIYLRAFKNAFIGVDTKWHVTGTTKKSSAFNFIIPQVLTFVFLLGVSIVSIWRDINLGQLNVATFWSVVNTLAIGAFIGVGFHEAREVQGVADPTDVDLAERVVEDEPSAPLGPDEIVKARRQVQLLASAPAEGATDLLESSAAAIDAAATEPVPAESTPKRAAETAGIN</sequence>
<dbReference type="KEGG" id="mgg:MPLG2_1274"/>
<dbReference type="PANTHER" id="PTHR43867">
    <property type="entry name" value="CELLULOSE SYNTHASE CATALYTIC SUBUNIT A [UDP-FORMING]"/>
    <property type="match status" value="1"/>
</dbReference>
<feature type="transmembrane region" description="Helical" evidence="8">
    <location>
        <begin position="63"/>
        <end position="85"/>
    </location>
</feature>
<proteinExistence type="predicted"/>
<dbReference type="SUPFAM" id="SSF53448">
    <property type="entry name" value="Nucleotide-diphospho-sugar transferases"/>
    <property type="match status" value="1"/>
</dbReference>
<feature type="transmembrane region" description="Helical" evidence="8">
    <location>
        <begin position="29"/>
        <end position="51"/>
    </location>
</feature>
<dbReference type="GO" id="GO:0016758">
    <property type="term" value="F:hexosyltransferase activity"/>
    <property type="evidence" value="ECO:0007669"/>
    <property type="project" value="TreeGrafter"/>
</dbReference>
<dbReference type="InterPro" id="IPR050321">
    <property type="entry name" value="Glycosyltr_2/OpgH_subfam"/>
</dbReference>
<keyword evidence="5 8" id="KW-1133">Transmembrane helix</keyword>
<dbReference type="GO" id="GO:0005886">
    <property type="term" value="C:plasma membrane"/>
    <property type="evidence" value="ECO:0007669"/>
    <property type="project" value="TreeGrafter"/>
</dbReference>
<evidence type="ECO:0000256" key="6">
    <source>
        <dbReference type="ARBA" id="ARBA00023136"/>
    </source>
</evidence>
<evidence type="ECO:0000256" key="1">
    <source>
        <dbReference type="ARBA" id="ARBA00004141"/>
    </source>
</evidence>
<evidence type="ECO:0000256" key="4">
    <source>
        <dbReference type="ARBA" id="ARBA00022692"/>
    </source>
</evidence>
<feature type="domain" description="Glycosyltransferase 2-like" evidence="9">
    <location>
        <begin position="209"/>
        <end position="419"/>
    </location>
</feature>
<organism evidence="10 11">
    <name type="scientific">Micropruina glycogenica</name>
    <dbReference type="NCBI Taxonomy" id="75385"/>
    <lineage>
        <taxon>Bacteria</taxon>
        <taxon>Bacillati</taxon>
        <taxon>Actinomycetota</taxon>
        <taxon>Actinomycetes</taxon>
        <taxon>Propionibacteriales</taxon>
        <taxon>Nocardioidaceae</taxon>
        <taxon>Micropruina</taxon>
    </lineage>
</organism>
<dbReference type="EMBL" id="LT985188">
    <property type="protein sequence ID" value="SPD86310.1"/>
    <property type="molecule type" value="Genomic_DNA"/>
</dbReference>
<evidence type="ECO:0000259" key="9">
    <source>
        <dbReference type="Pfam" id="PF13632"/>
    </source>
</evidence>
<evidence type="ECO:0000256" key="8">
    <source>
        <dbReference type="SAM" id="Phobius"/>
    </source>
</evidence>
<comment type="subcellular location">
    <subcellularLocation>
        <location evidence="1">Membrane</location>
        <topology evidence="1">Multi-pass membrane protein</topology>
    </subcellularLocation>
</comment>
<dbReference type="InterPro" id="IPR001173">
    <property type="entry name" value="Glyco_trans_2-like"/>
</dbReference>
<feature type="transmembrane region" description="Helical" evidence="8">
    <location>
        <begin position="511"/>
        <end position="529"/>
    </location>
</feature>
<dbReference type="CDD" id="cd06421">
    <property type="entry name" value="CESA_CelA_like"/>
    <property type="match status" value="1"/>
</dbReference>
<dbReference type="InterPro" id="IPR029044">
    <property type="entry name" value="Nucleotide-diphossugar_trans"/>
</dbReference>
<dbReference type="Proteomes" id="UP000238164">
    <property type="component" value="Chromosome 1"/>
</dbReference>
<dbReference type="AlphaFoldDB" id="A0A2N9JFG5"/>
<dbReference type="RefSeq" id="WP_231935848.1">
    <property type="nucleotide sequence ID" value="NZ_BAAAGO010000018.1"/>
</dbReference>
<feature type="region of interest" description="Disordered" evidence="7">
    <location>
        <begin position="596"/>
        <end position="617"/>
    </location>
</feature>
<keyword evidence="6 8" id="KW-0472">Membrane</keyword>
<name>A0A2N9JFG5_9ACTN</name>
<feature type="transmembrane region" description="Helical" evidence="8">
    <location>
        <begin position="479"/>
        <end position="499"/>
    </location>
</feature>
<keyword evidence="4 8" id="KW-0812">Transmembrane</keyword>
<evidence type="ECO:0000256" key="2">
    <source>
        <dbReference type="ARBA" id="ARBA00022676"/>
    </source>
</evidence>